<feature type="transmembrane region" description="Helical" evidence="1">
    <location>
        <begin position="175"/>
        <end position="198"/>
    </location>
</feature>
<evidence type="ECO:0000256" key="1">
    <source>
        <dbReference type="SAM" id="Phobius"/>
    </source>
</evidence>
<feature type="transmembrane region" description="Helical" evidence="1">
    <location>
        <begin position="444"/>
        <end position="465"/>
    </location>
</feature>
<feature type="transmembrane region" description="Helical" evidence="1">
    <location>
        <begin position="339"/>
        <end position="358"/>
    </location>
</feature>
<feature type="transmembrane region" description="Helical" evidence="1">
    <location>
        <begin position="842"/>
        <end position="860"/>
    </location>
</feature>
<dbReference type="Proteomes" id="UP000887458">
    <property type="component" value="Unassembled WGS sequence"/>
</dbReference>
<name>A0ABQ8JCL0_DERPT</name>
<feature type="transmembrane region" description="Helical" evidence="1">
    <location>
        <begin position="62"/>
        <end position="82"/>
    </location>
</feature>
<feature type="transmembrane region" description="Helical" evidence="1">
    <location>
        <begin position="636"/>
        <end position="656"/>
    </location>
</feature>
<keyword evidence="1" id="KW-1133">Transmembrane helix</keyword>
<feature type="transmembrane region" description="Helical" evidence="1">
    <location>
        <begin position="754"/>
        <end position="775"/>
    </location>
</feature>
<feature type="transmembrane region" description="Helical" evidence="1">
    <location>
        <begin position="107"/>
        <end position="128"/>
    </location>
</feature>
<keyword evidence="3" id="KW-1185">Reference proteome</keyword>
<sequence length="1058" mass="127533">MNIIFKNFIKIIEKIHKKISETIWLLPYYRNQIRQYYNDQSIIDTDDHDHHQKIIIIVHRTFWHNWFPSILALFVGITWGYYIRYPDWCNQYQLWLVIKFYPPESEIYTAAMVVVWSGVIISTALYGLGQNYLQEFIYLSILDMNEQNRKYFGKFPFLSFNQNEMIELKQYQNRLLSMLASFIYICTIFASTGQYFQLIERNLLNDNNNILVFVWFFGFQLWGLYTSSTMHFTPGILMIVHRFIEIKQKQLKNRMKTVTNNIYSLQDRYCRPNKSIILLRKYYRIRLLFSRFQRKNLQKLNEQTKRLLTILLISYTLLCTYLIYVIFLTSLPNQYLPLYYLLFTTHSSLMLLLTFTAAKVSGNNYQFDQWNRKTFYQLSRLLLWKGKLKLLIEIENHYQDSGFSLTNDYVITWNAYIYIFHNIKWCDQYQFWLVVKFYPPESEIYTAAMVVVWSGVIISISMYGLGQNYLQKFIYLSILDMNEQNRKYFGFNQNEMIKLKQYQNRLLSMLATFIYICTIFASTGQYFQLIERNLLNDNNNILVFVWFFGFQLWGLYTSSTMHFTPGILMIVHRFIDIKQKQLQNRMKTVTNNIYSLQDCRTNKSIILLRKYYRIRLLFSRFQRKNLQKLDEQTKRLLTILLISYTLLCTYLIYVIFLTSLPNQYLPLYYLLFTTHSSLMLLLTFTAAKVSGNNYQFDQWNRKTFYQLSRLLLWKEKLKLLIEIENHYQDSGFSLTNDYVITWNAYIYIFHNIKIYTAALVVVWSGLFISTALYGFGQNLSDFIYLTILDMNEQNRKYFGKKLKQFQCRLLATLTSFIYTSLIFGSIGQYFQILDQKLLNDNNIIIVIGWFFGFQLWAMYISSSIHFTPGILMIVHRFVEIRQNQLKILMNIIDLNIRSLRRRQTLRRKKSIIKSNYYQIRLLFSRFQRKNLQKLDEQTKRLLTILLISYTLLCTYLIYVIFLTSLPNEYLPLYYLLFITHLSLMLLLTFTASKVSSNNYQFNRWNRKTFYRLSRLLLWNEKLKLLIEIENHYQDSGFSLTNDYVITWNTYIYLQNSNL</sequence>
<accession>A0ABQ8JCL0</accession>
<feature type="transmembrane region" description="Helical" evidence="1">
    <location>
        <begin position="506"/>
        <end position="527"/>
    </location>
</feature>
<feature type="transmembrane region" description="Helical" evidence="1">
    <location>
        <begin position="210"/>
        <end position="240"/>
    </location>
</feature>
<feature type="transmembrane region" description="Helical" evidence="1">
    <location>
        <begin position="973"/>
        <end position="991"/>
    </location>
</feature>
<keyword evidence="1" id="KW-0472">Membrane</keyword>
<feature type="transmembrane region" description="Helical" evidence="1">
    <location>
        <begin position="668"/>
        <end position="687"/>
    </location>
</feature>
<reference evidence="2 3" key="2">
    <citation type="journal article" date="2022" name="Mol. Biol. Evol.">
        <title>Comparative Genomics Reveals Insights into the Divergent Evolution of Astigmatic Mites and Household Pest Adaptations.</title>
        <authorList>
            <person name="Xiong Q."/>
            <person name="Wan A.T."/>
            <person name="Liu X."/>
            <person name="Fung C.S."/>
            <person name="Xiao X."/>
            <person name="Malainual N."/>
            <person name="Hou J."/>
            <person name="Wang L."/>
            <person name="Wang M."/>
            <person name="Yang K.Y."/>
            <person name="Cui Y."/>
            <person name="Leung E.L."/>
            <person name="Nong W."/>
            <person name="Shin S.K."/>
            <person name="Au S.W."/>
            <person name="Jeong K.Y."/>
            <person name="Chew F.T."/>
            <person name="Hui J.H."/>
            <person name="Leung T.F."/>
            <person name="Tungtrongchitr A."/>
            <person name="Zhong N."/>
            <person name="Liu Z."/>
            <person name="Tsui S.K."/>
        </authorList>
    </citation>
    <scope>NUCLEOTIDE SEQUENCE [LARGE SCALE GENOMIC DNA]</scope>
    <source>
        <strain evidence="2">Derp</strain>
    </source>
</reference>
<proteinExistence type="predicted"/>
<organism evidence="2 3">
    <name type="scientific">Dermatophagoides pteronyssinus</name>
    <name type="common">European house dust mite</name>
    <dbReference type="NCBI Taxonomy" id="6956"/>
    <lineage>
        <taxon>Eukaryota</taxon>
        <taxon>Metazoa</taxon>
        <taxon>Ecdysozoa</taxon>
        <taxon>Arthropoda</taxon>
        <taxon>Chelicerata</taxon>
        <taxon>Arachnida</taxon>
        <taxon>Acari</taxon>
        <taxon>Acariformes</taxon>
        <taxon>Sarcoptiformes</taxon>
        <taxon>Astigmata</taxon>
        <taxon>Psoroptidia</taxon>
        <taxon>Analgoidea</taxon>
        <taxon>Pyroglyphidae</taxon>
        <taxon>Dermatophagoidinae</taxon>
        <taxon>Dermatophagoides</taxon>
    </lineage>
</organism>
<feature type="transmembrane region" description="Helical" evidence="1">
    <location>
        <begin position="941"/>
        <end position="961"/>
    </location>
</feature>
<comment type="caution">
    <text evidence="2">The sequence shown here is derived from an EMBL/GenBank/DDBJ whole genome shotgun (WGS) entry which is preliminary data.</text>
</comment>
<keyword evidence="1" id="KW-0812">Transmembrane</keyword>
<gene>
    <name evidence="2" type="ORF">DERP_011251</name>
</gene>
<feature type="transmembrane region" description="Helical" evidence="1">
    <location>
        <begin position="809"/>
        <end position="830"/>
    </location>
</feature>
<dbReference type="EMBL" id="NJHN03000051">
    <property type="protein sequence ID" value="KAH9420334.1"/>
    <property type="molecule type" value="Genomic_DNA"/>
</dbReference>
<feature type="transmembrane region" description="Helical" evidence="1">
    <location>
        <begin position="307"/>
        <end position="327"/>
    </location>
</feature>
<reference evidence="2 3" key="1">
    <citation type="journal article" date="2018" name="J. Allergy Clin. Immunol.">
        <title>High-quality assembly of Dermatophagoides pteronyssinus genome and transcriptome reveals a wide range of novel allergens.</title>
        <authorList>
            <person name="Liu X.Y."/>
            <person name="Yang K.Y."/>
            <person name="Wang M.Q."/>
            <person name="Kwok J.S."/>
            <person name="Zeng X."/>
            <person name="Yang Z."/>
            <person name="Xiao X.J."/>
            <person name="Lau C.P."/>
            <person name="Li Y."/>
            <person name="Huang Z.M."/>
            <person name="Ba J.G."/>
            <person name="Yim A.K."/>
            <person name="Ouyang C.Y."/>
            <person name="Ngai S.M."/>
            <person name="Chan T.F."/>
            <person name="Leung E.L."/>
            <person name="Liu L."/>
            <person name="Liu Z.G."/>
            <person name="Tsui S.K."/>
        </authorList>
    </citation>
    <scope>NUCLEOTIDE SEQUENCE [LARGE SCALE GENOMIC DNA]</scope>
    <source>
        <strain evidence="2">Derp</strain>
    </source>
</reference>
<evidence type="ECO:0000313" key="2">
    <source>
        <dbReference type="EMBL" id="KAH9420334.1"/>
    </source>
</evidence>
<feature type="transmembrane region" description="Helical" evidence="1">
    <location>
        <begin position="539"/>
        <end position="556"/>
    </location>
</feature>
<evidence type="ECO:0000313" key="3">
    <source>
        <dbReference type="Proteomes" id="UP000887458"/>
    </source>
</evidence>
<protein>
    <submittedName>
        <fullName evidence="2">Uncharacterized protein</fullName>
    </submittedName>
</protein>